<dbReference type="SUPFAM" id="SSF90257">
    <property type="entry name" value="Myosin rod fragments"/>
    <property type="match status" value="3"/>
</dbReference>
<dbReference type="PROSITE" id="PS51844">
    <property type="entry name" value="SH3_LIKE"/>
    <property type="match status" value="1"/>
</dbReference>
<feature type="region of interest" description="Disordered" evidence="12">
    <location>
        <begin position="199"/>
        <end position="239"/>
    </location>
</feature>
<evidence type="ECO:0000256" key="3">
    <source>
        <dbReference type="ARBA" id="ARBA00022741"/>
    </source>
</evidence>
<gene>
    <name evidence="15" type="ORF">GSTENG00032517001</name>
</gene>
<dbReference type="FunFam" id="1.20.5.340:FF:000008">
    <property type="entry name" value="Myosin heavy chain 11"/>
    <property type="match status" value="1"/>
</dbReference>
<keyword evidence="4 10" id="KW-0067">ATP-binding</keyword>
<dbReference type="InterPro" id="IPR014751">
    <property type="entry name" value="XRCC4-like_C"/>
</dbReference>
<dbReference type="Gene3D" id="3.30.70.1590">
    <property type="match status" value="1"/>
</dbReference>
<dbReference type="GO" id="GO:0051015">
    <property type="term" value="F:actin filament binding"/>
    <property type="evidence" value="ECO:0007669"/>
    <property type="project" value="InterPro"/>
</dbReference>
<dbReference type="Gene3D" id="1.20.58.530">
    <property type="match status" value="1"/>
</dbReference>
<evidence type="ECO:0000256" key="7">
    <source>
        <dbReference type="ARBA" id="ARBA00023123"/>
    </source>
</evidence>
<feature type="non-terminal residue" evidence="15">
    <location>
        <position position="2124"/>
    </location>
</feature>
<dbReference type="SUPFAM" id="SSF50084">
    <property type="entry name" value="Myosin S1 fragment, N-terminal domain"/>
    <property type="match status" value="1"/>
</dbReference>
<evidence type="ECO:0000256" key="10">
    <source>
        <dbReference type="PROSITE-ProRule" id="PRU00782"/>
    </source>
</evidence>
<evidence type="ECO:0000256" key="4">
    <source>
        <dbReference type="ARBA" id="ARBA00022840"/>
    </source>
</evidence>
<dbReference type="FunFam" id="1.10.10.820:FF:000002">
    <property type="entry name" value="Myosin heavy chain 10"/>
    <property type="match status" value="1"/>
</dbReference>
<dbReference type="FunFam" id="1.20.120.720:FF:000002">
    <property type="entry name" value="Myosin heavy chain 10"/>
    <property type="match status" value="1"/>
</dbReference>
<sequence length="2124" mass="242582">MSQRSGQEDPERYLFVDRALVYNPTAQADWTAKRLVWIPSERHGFEAASVGEERGDEVVVELAENGKKAVVNKDDIQKMNPPKFSKVEDMAELTCLNEASVLHNLKDRYYSGLIYTYSGLFCVVINPYKNLPIYSDNIIEMYRGKKRHEIPPHIYAISESAYRCMLQDREDQSILCTGESGAGKTENTKKVIQYLAHVASSHRGRKEHSLPCDDPERAQPAWKGGNPQPDPSPLGGAHGGELERQLLQANPILESFGNAKTVKNDNSSRFVSEPSLTNCWTKAAGKFIRINFDVTGYIVGANIETYLLEKSRAIRQAKDERTFHVFYQLLAGAGEHLRMDLLLEGFNSYRFLSNGHVPIPGQQDKENFQETMEAMHIMSFAHEEILCRLTCFAMLKVVSAVLQFGNIVFKKERNTDQASMPDNTAAQKLCHLLGMNVMEFSRAILSPRIKVGRDYVQKAQTKEQADFAIEALAKATYERLFRWLVHRINRALDRTKRQGASFIGILDIAGFEIFQVCFHPSCWCGGSSRCQQHPQTLPLLLLQLNSFEQLCINYTNEKLQQLFNHTMFVLEQEEYQREGIEWSFIDFGLDLQPCIDLIERPANPPGVLALLDEECWFPKATDKTFVEKLIQEQGSHGKFQKPRQLKDKADFCIIHYAGRVDYKADEWLMKNMDPLNDNVATLLHQSSDRFVAELWKDDIQSIQRASFYDNVTSLEEPAVDRIVGLDQVAGMSETAFGATYKTKKGMFRTVGQLYKESLTKLMATLRNTNPNFVRCIIPNHEKRAGKLEPHLVLDQLRCNGVLEGIRICRQGFPNRIVFQEFRQRYEILTPSAIPKGFMDGKQACERMIQALELDPNLFRIGQSKIFFRTGVLAHLEEERDLKITDVIIYFQSVCRGYLARRVYAKKQQQLSALKVLQRNCAAYLKLRHWQWWRLFTKVKPLLQVTRQEEEMQAKDEELMKVKEKKLKVENELVEMERKHQQLLEEKNILAEQLHAETELFAEAEEMRVRLLTRKQELEEILHDLESRVEEEEERNQSLQNERKKMQAHIQDLEEQLDEEEAARQKLQLDKVTAEAKIKKMEEENLLLEDHNSKLLKEKKLLDDRISEVTSQLAEEEEKAKNLSKLKNKQELMIVDLEERLKKEEKTRQELEKAKRKLDSELSDLQEQITELQTQSQETRSQLAKKEEETQAALCRSDEETAQKNIALKQVRELQAHLAELQEDLESEKTSRIKAEKLKRDLSEELEALKTELEDTLDTTAAQQELRSKREQEVAELKKAIDEEARNHEAQIQEMRQRHTTALEELSDQLEQARRLKGSLEKNLQNLEGDNKELGTEVKSLQQAKAESEYRRKKVEAQLQELLSRAAEAEKTKAELSERSHGLQVELDNVSASLEESETKGVKLAKEVEKLSSKLQDLEDLQQEETRQKLNLSSQIRQLEVEKNTLVEQQEEDEEARRNLEKQLQMLQAQVESGPPSRKIPEVLQWQTQAAFQLSETKKKLDEDVGVMEGLEELRRKLQKDVELTTQRLEEKTIAMDKMDKTKSRLQQELDDLVVDLDHQRQLVSNLEKKQKKFDQLLAEEKSISARYAEERDHAEAEAREKETKTLSMARALEEALDAKEELERLNKQLRAEMEDLMSSKDDVGKNVHELEKSKRTLEQQVEEMRTQLEELEDELQATEDAKLRLEVNMQAMKAQFERDLQAREEQGEEKKRALVKQVREMEAELEDERKQRALAVAGKKKLELDLNELEGQAEAANKGRDEAVKQLRKLQAQVKDYQRELDEARASRDEIFTQAKDNEKKLKSLEAEVLQLQEEQAAAERARRHAEQERDELAEEISSSTSGKSSLLEEKRRLEARLAQLEEELEEEQGNAELLNDRLRKATLQGLLPVSPAPSVPGGRPEQRVGCGAQRWPEERERSAAAGAPQQGAEGQAGGAGGDGQVQVQGLHQRAGGQAPAAGGAAGAGSKRESRGQQDAPPLREEAEGGAAAGGGRASARRPVQGAGRTAPPPLLRSISEPPSPPQMEKANSRLKQLKRQLEEAEEEATRANASRRKLQRELDEAGEASEALSRELTSLKNRLRRGGPVGSFPGRSGRHQLHLEGGSVEVSDEDADSQAGDLNEAQT</sequence>
<feature type="region of interest" description="Disordered" evidence="12">
    <location>
        <begin position="1886"/>
        <end position="2124"/>
    </location>
</feature>
<keyword evidence="7 10" id="KW-0518">Myosin</keyword>
<evidence type="ECO:0000259" key="14">
    <source>
        <dbReference type="PROSITE" id="PS51844"/>
    </source>
</evidence>
<dbReference type="Gene3D" id="1.20.120.720">
    <property type="entry name" value="Myosin VI head, motor domain, U50 subdomain"/>
    <property type="match status" value="1"/>
</dbReference>
<dbReference type="GO" id="GO:0005737">
    <property type="term" value="C:cytoplasm"/>
    <property type="evidence" value="ECO:0007669"/>
    <property type="project" value="TreeGrafter"/>
</dbReference>
<evidence type="ECO:0000256" key="9">
    <source>
        <dbReference type="ARBA" id="ARBA00023203"/>
    </source>
</evidence>
<dbReference type="PRINTS" id="PR00193">
    <property type="entry name" value="MYOSINHEAVY"/>
</dbReference>
<dbReference type="GO" id="GO:0016460">
    <property type="term" value="C:myosin II complex"/>
    <property type="evidence" value="ECO:0007669"/>
    <property type="project" value="UniProtKB-ARBA"/>
</dbReference>
<dbReference type="Gene3D" id="6.10.250.2420">
    <property type="match status" value="1"/>
</dbReference>
<feature type="region of interest" description="Disordered" evidence="12">
    <location>
        <begin position="1814"/>
        <end position="1849"/>
    </location>
</feature>
<evidence type="ECO:0000256" key="11">
    <source>
        <dbReference type="SAM" id="Coils"/>
    </source>
</evidence>
<evidence type="ECO:0000259" key="13">
    <source>
        <dbReference type="PROSITE" id="PS51456"/>
    </source>
</evidence>
<feature type="coiled-coil region" evidence="11">
    <location>
        <begin position="944"/>
        <end position="1469"/>
    </location>
</feature>
<dbReference type="FunFam" id="1.20.5.4820:FF:000002">
    <property type="entry name" value="Myosin heavy chain 10"/>
    <property type="match status" value="1"/>
</dbReference>
<keyword evidence="3 10" id="KW-0547">Nucleotide-binding</keyword>
<feature type="compositionally biased region" description="Low complexity" evidence="12">
    <location>
        <begin position="1941"/>
        <end position="1959"/>
    </location>
</feature>
<dbReference type="KEGG" id="tng:GSTEN00032517G001"/>
<protein>
    <submittedName>
        <fullName evidence="15">(spotted green pufferfish) hypothetical protein</fullName>
    </submittedName>
</protein>
<dbReference type="SUPFAM" id="SSF52540">
    <property type="entry name" value="P-loop containing nucleoside triphosphate hydrolases"/>
    <property type="match status" value="1"/>
</dbReference>
<evidence type="ECO:0000313" key="15">
    <source>
        <dbReference type="EMBL" id="CAG10783.1"/>
    </source>
</evidence>
<feature type="binding site" evidence="10">
    <location>
        <begin position="178"/>
        <end position="185"/>
    </location>
    <ligand>
        <name>ATP</name>
        <dbReference type="ChEBI" id="CHEBI:30616"/>
    </ligand>
</feature>
<dbReference type="PROSITE" id="PS51456">
    <property type="entry name" value="MYOSIN_MOTOR"/>
    <property type="match status" value="1"/>
</dbReference>
<dbReference type="Gene3D" id="2.30.30.360">
    <property type="entry name" value="Myosin S1 fragment, N-terminal"/>
    <property type="match status" value="1"/>
</dbReference>
<dbReference type="InterPro" id="IPR008989">
    <property type="entry name" value="Myosin_S1_N"/>
</dbReference>
<dbReference type="GO" id="GO:0008360">
    <property type="term" value="P:regulation of cell shape"/>
    <property type="evidence" value="ECO:0007669"/>
    <property type="project" value="TreeGrafter"/>
</dbReference>
<dbReference type="Gene3D" id="1.20.5.340">
    <property type="match status" value="3"/>
</dbReference>
<dbReference type="Gene3D" id="3.40.850.10">
    <property type="entry name" value="Kinesin motor domain"/>
    <property type="match status" value="1"/>
</dbReference>
<dbReference type="GO" id="GO:0000146">
    <property type="term" value="F:microfilament motor activity"/>
    <property type="evidence" value="ECO:0007669"/>
    <property type="project" value="TreeGrafter"/>
</dbReference>
<feature type="region of interest" description="Actin-binding" evidence="10">
    <location>
        <begin position="758"/>
        <end position="780"/>
    </location>
</feature>
<dbReference type="Gene3D" id="1.20.5.370">
    <property type="match status" value="1"/>
</dbReference>
<dbReference type="PANTHER" id="PTHR45615">
    <property type="entry name" value="MYOSIN HEAVY CHAIN, NON-MUSCLE"/>
    <property type="match status" value="1"/>
</dbReference>
<feature type="compositionally biased region" description="Basic and acidic residues" evidence="12">
    <location>
        <begin position="1966"/>
        <end position="1983"/>
    </location>
</feature>
<evidence type="ECO:0000256" key="12">
    <source>
        <dbReference type="SAM" id="MobiDB-lite"/>
    </source>
</evidence>
<evidence type="ECO:0000256" key="2">
    <source>
        <dbReference type="ARBA" id="ARBA00022481"/>
    </source>
</evidence>
<feature type="domain" description="Myosin motor" evidence="13">
    <location>
        <begin position="85"/>
        <end position="880"/>
    </location>
</feature>
<dbReference type="OrthoDB" id="10254995at2759"/>
<dbReference type="InterPro" id="IPR004009">
    <property type="entry name" value="SH3_Myosin"/>
</dbReference>
<dbReference type="EMBL" id="CAAE01015021">
    <property type="protein sequence ID" value="CAG10783.1"/>
    <property type="molecule type" value="Genomic_DNA"/>
</dbReference>
<feature type="compositionally biased region" description="Basic and acidic residues" evidence="12">
    <location>
        <begin position="1818"/>
        <end position="1828"/>
    </location>
</feature>
<dbReference type="FunFam" id="1.20.5.340:FF:000007">
    <property type="entry name" value="Myosin heavy chain, non-muscle"/>
    <property type="match status" value="1"/>
</dbReference>
<dbReference type="GO" id="GO:0031032">
    <property type="term" value="P:actomyosin structure organization"/>
    <property type="evidence" value="ECO:0007669"/>
    <property type="project" value="TreeGrafter"/>
</dbReference>
<dbReference type="FunFam" id="3.40.850.10:FF:000101">
    <property type="entry name" value="Slow myosin heavy chain 2"/>
    <property type="match status" value="1"/>
</dbReference>
<keyword evidence="6 11" id="KW-0175">Coiled coil</keyword>
<dbReference type="FunFam" id="4.10.270.10:FF:000001">
    <property type="entry name" value="Myosin heavy chain, non-muscle"/>
    <property type="match status" value="1"/>
</dbReference>
<dbReference type="GO" id="GO:0005516">
    <property type="term" value="F:calmodulin binding"/>
    <property type="evidence" value="ECO:0007669"/>
    <property type="project" value="UniProtKB-KW"/>
</dbReference>
<evidence type="ECO:0000256" key="6">
    <source>
        <dbReference type="ARBA" id="ARBA00023054"/>
    </source>
</evidence>
<dbReference type="Gene3D" id="4.10.270.10">
    <property type="entry name" value="Myosin, subunit A"/>
    <property type="match status" value="1"/>
</dbReference>
<feature type="compositionally biased region" description="Low complexity" evidence="12">
    <location>
        <begin position="1920"/>
        <end position="1930"/>
    </location>
</feature>
<evidence type="ECO:0000256" key="1">
    <source>
        <dbReference type="ARBA" id="ARBA00008314"/>
    </source>
</evidence>
<dbReference type="GO" id="GO:0032982">
    <property type="term" value="C:myosin filament"/>
    <property type="evidence" value="ECO:0007669"/>
    <property type="project" value="TreeGrafter"/>
</dbReference>
<feature type="compositionally biased region" description="Gly residues" evidence="12">
    <location>
        <begin position="1931"/>
        <end position="1940"/>
    </location>
</feature>
<feature type="compositionally biased region" description="Low complexity" evidence="12">
    <location>
        <begin position="1836"/>
        <end position="1846"/>
    </location>
</feature>
<comment type="caution">
    <text evidence="15">The sequence shown here is derived from an EMBL/GenBank/DDBJ whole genome shotgun (WGS) entry which is preliminary data.</text>
</comment>
<keyword evidence="2" id="KW-0488">Methylation</keyword>
<name>Q4RLE9_TETNG</name>
<dbReference type="InterPro" id="IPR001609">
    <property type="entry name" value="Myosin_head_motor_dom-like"/>
</dbReference>
<dbReference type="Pfam" id="PF02736">
    <property type="entry name" value="Myosin_N"/>
    <property type="match status" value="1"/>
</dbReference>
<accession>Q4RLE9</accession>
<dbReference type="FunFam" id="3.30.70.1590:FF:000001">
    <property type="entry name" value="Myosin heavy chain"/>
    <property type="match status" value="1"/>
</dbReference>
<dbReference type="Pfam" id="PF00063">
    <property type="entry name" value="Myosin_head"/>
    <property type="match status" value="2"/>
</dbReference>
<organism evidence="15">
    <name type="scientific">Tetraodon nigroviridis</name>
    <name type="common">Spotted green pufferfish</name>
    <name type="synonym">Chelonodon nigroviridis</name>
    <dbReference type="NCBI Taxonomy" id="99883"/>
    <lineage>
        <taxon>Eukaryota</taxon>
        <taxon>Metazoa</taxon>
        <taxon>Chordata</taxon>
        <taxon>Craniata</taxon>
        <taxon>Vertebrata</taxon>
        <taxon>Euteleostomi</taxon>
        <taxon>Actinopterygii</taxon>
        <taxon>Neopterygii</taxon>
        <taxon>Teleostei</taxon>
        <taxon>Neoteleostei</taxon>
        <taxon>Acanthomorphata</taxon>
        <taxon>Eupercaria</taxon>
        <taxon>Tetraodontiformes</taxon>
        <taxon>Tetradontoidea</taxon>
        <taxon>Tetraodontidae</taxon>
        <taxon>Tetraodon</taxon>
    </lineage>
</organism>
<dbReference type="PROSITE" id="PS50096">
    <property type="entry name" value="IQ"/>
    <property type="match status" value="1"/>
</dbReference>
<reference evidence="15" key="2">
    <citation type="submission" date="2004-02" db="EMBL/GenBank/DDBJ databases">
        <authorList>
            <consortium name="Genoscope"/>
            <consortium name="Whitehead Institute Centre for Genome Research"/>
        </authorList>
    </citation>
    <scope>NUCLEOTIDE SEQUENCE</scope>
</reference>
<keyword evidence="5" id="KW-0112">Calmodulin-binding</keyword>
<dbReference type="FunFam" id="2.30.30.360:FF:000001">
    <property type="entry name" value="Myosin heavy chain"/>
    <property type="match status" value="1"/>
</dbReference>
<dbReference type="FunFam" id="1.20.5.340:FF:000009">
    <property type="entry name" value="myosin-11 isoform X2"/>
    <property type="match status" value="1"/>
</dbReference>
<dbReference type="GO" id="GO:0000281">
    <property type="term" value="P:mitotic cytokinesis"/>
    <property type="evidence" value="ECO:0007669"/>
    <property type="project" value="TreeGrafter"/>
</dbReference>
<dbReference type="InterPro" id="IPR027417">
    <property type="entry name" value="P-loop_NTPase"/>
</dbReference>
<feature type="compositionally biased region" description="Basic and acidic residues" evidence="12">
    <location>
        <begin position="207"/>
        <end position="217"/>
    </location>
</feature>
<keyword evidence="9 10" id="KW-0009">Actin-binding</keyword>
<feature type="domain" description="Myosin N-terminal SH3-like" evidence="14">
    <location>
        <begin position="31"/>
        <end position="81"/>
    </location>
</feature>
<dbReference type="SMART" id="SM00242">
    <property type="entry name" value="MYSc"/>
    <property type="match status" value="1"/>
</dbReference>
<keyword evidence="8 10" id="KW-0505">Motor protein</keyword>
<proteinExistence type="inferred from homology"/>
<dbReference type="Gene3D" id="1.10.10.820">
    <property type="match status" value="1"/>
</dbReference>
<dbReference type="Pfam" id="PF01576">
    <property type="entry name" value="Myosin_tail_1"/>
    <property type="match status" value="3"/>
</dbReference>
<dbReference type="GO" id="GO:0005524">
    <property type="term" value="F:ATP binding"/>
    <property type="evidence" value="ECO:0007669"/>
    <property type="project" value="UniProtKB-UniRule"/>
</dbReference>
<evidence type="ECO:0000256" key="5">
    <source>
        <dbReference type="ARBA" id="ARBA00022860"/>
    </source>
</evidence>
<dbReference type="InterPro" id="IPR036961">
    <property type="entry name" value="Kinesin_motor_dom_sf"/>
</dbReference>
<evidence type="ECO:0000256" key="8">
    <source>
        <dbReference type="ARBA" id="ARBA00023175"/>
    </source>
</evidence>
<dbReference type="InterPro" id="IPR002928">
    <property type="entry name" value="Myosin_tail"/>
</dbReference>
<comment type="similarity">
    <text evidence="1 10">Belongs to the TRAFAC class myosin-kinesin ATPase superfamily. Myosin family.</text>
</comment>
<dbReference type="PANTHER" id="PTHR45615:SF24">
    <property type="entry name" value="MYOSIN-10"/>
    <property type="match status" value="1"/>
</dbReference>
<reference evidence="15" key="1">
    <citation type="journal article" date="2004" name="Nature">
        <title>Genome duplication in the teleost fish Tetraodon nigroviridis reveals the early vertebrate proto-karyotype.</title>
        <authorList>
            <person name="Jaillon O."/>
            <person name="Aury J.-M."/>
            <person name="Brunet F."/>
            <person name="Petit J.-L."/>
            <person name="Stange-Thomann N."/>
            <person name="Mauceli E."/>
            <person name="Bouneau L."/>
            <person name="Fischer C."/>
            <person name="Ozouf-Costaz C."/>
            <person name="Bernot A."/>
            <person name="Nicaud S."/>
            <person name="Jaffe D."/>
            <person name="Fisher S."/>
            <person name="Lutfalla G."/>
            <person name="Dossat C."/>
            <person name="Segurens B."/>
            <person name="Dasilva C."/>
            <person name="Salanoubat M."/>
            <person name="Levy M."/>
            <person name="Boudet N."/>
            <person name="Castellano S."/>
            <person name="Anthouard V."/>
            <person name="Jubin C."/>
            <person name="Castelli V."/>
            <person name="Katinka M."/>
            <person name="Vacherie B."/>
            <person name="Biemont C."/>
            <person name="Skalli Z."/>
            <person name="Cattolico L."/>
            <person name="Poulain J."/>
            <person name="De Berardinis V."/>
            <person name="Cruaud C."/>
            <person name="Duprat S."/>
            <person name="Brottier P."/>
            <person name="Coutanceau J.-P."/>
            <person name="Gouzy J."/>
            <person name="Parra G."/>
            <person name="Lardier G."/>
            <person name="Chapple C."/>
            <person name="McKernan K.J."/>
            <person name="McEwan P."/>
            <person name="Bosak S."/>
            <person name="Kellis M."/>
            <person name="Volff J.-N."/>
            <person name="Guigo R."/>
            <person name="Zody M.C."/>
            <person name="Mesirov J."/>
            <person name="Lindblad-Toh K."/>
            <person name="Birren B."/>
            <person name="Nusbaum C."/>
            <person name="Kahn D."/>
            <person name="Robinson-Rechavi M."/>
            <person name="Laudet V."/>
            <person name="Schachter V."/>
            <person name="Quetier F."/>
            <person name="Saurin W."/>
            <person name="Scarpelli C."/>
            <person name="Wincker P."/>
            <person name="Lander E.S."/>
            <person name="Weissenbach J."/>
            <person name="Roest Crollius H."/>
        </authorList>
    </citation>
    <scope>NUCLEOTIDE SEQUENCE [LARGE SCALE GENOMIC DNA]</scope>
</reference>